<dbReference type="PANTHER" id="PTHR43685:SF2">
    <property type="entry name" value="GLYCOSYLTRANSFERASE 2-LIKE DOMAIN-CONTAINING PROTEIN"/>
    <property type="match status" value="1"/>
</dbReference>
<gene>
    <name evidence="3" type="ORF">OPKNFCMD_6284</name>
</gene>
<feature type="compositionally biased region" description="Low complexity" evidence="1">
    <location>
        <begin position="74"/>
        <end position="89"/>
    </location>
</feature>
<evidence type="ECO:0000313" key="3">
    <source>
        <dbReference type="EMBL" id="GJD53508.1"/>
    </source>
</evidence>
<evidence type="ECO:0000259" key="2">
    <source>
        <dbReference type="Pfam" id="PF00535"/>
    </source>
</evidence>
<dbReference type="Pfam" id="PF00535">
    <property type="entry name" value="Glycos_transf_2"/>
    <property type="match status" value="1"/>
</dbReference>
<reference evidence="3" key="2">
    <citation type="submission" date="2021-08" db="EMBL/GenBank/DDBJ databases">
        <authorList>
            <person name="Tani A."/>
            <person name="Ola A."/>
            <person name="Ogura Y."/>
            <person name="Katsura K."/>
            <person name="Hayashi T."/>
        </authorList>
    </citation>
    <scope>NUCLEOTIDE SEQUENCE</scope>
    <source>
        <strain evidence="3">KCTC 52305</strain>
    </source>
</reference>
<sequence length="418" mass="43308">MRIIIPDYEAGSERALGRGRASRRPRGAARLLAGAGRVAGTLAGYAWIYGLLAGAHLLAWADRVRGALAGTPGAARAGEAARPPGTGAASPGADLRSADLRSADLRSADLRSANLPDANLPGADLRIAVGLATAGRPAVAREMLARLARQSRRPDAVIVAVPTSADLGPAPTAGGRVRVLTGARGLTRQRNAILAQAGDADLICFFDDDFVPGDDYLAAVAAAFAADPELAGATGLVVADGITGAGYTVAQAEGLLARGPGRTASDPPGAAPTVYSAYGCNMAFRLSAIRAGRLAFDELLPAYGWLEDVDFSRRVARFGRLARIEGAVGVHLGVKGGRQSGRRFGYSQIANPVYLVGKGSYAWPRAAWLMGRNIAMNLARAATPEPHIDRRGRAAGNARALADLVRGRLHPTRIADLP</sequence>
<evidence type="ECO:0000256" key="1">
    <source>
        <dbReference type="SAM" id="MobiDB-lite"/>
    </source>
</evidence>
<dbReference type="PANTHER" id="PTHR43685">
    <property type="entry name" value="GLYCOSYLTRANSFERASE"/>
    <property type="match status" value="1"/>
</dbReference>
<dbReference type="InterPro" id="IPR029044">
    <property type="entry name" value="Nucleotide-diphossugar_trans"/>
</dbReference>
<dbReference type="InterPro" id="IPR001646">
    <property type="entry name" value="5peptide_repeat"/>
</dbReference>
<dbReference type="CDD" id="cd00761">
    <property type="entry name" value="Glyco_tranf_GTA_type"/>
    <property type="match status" value="1"/>
</dbReference>
<dbReference type="RefSeq" id="WP_128565174.1">
    <property type="nucleotide sequence ID" value="NZ_BPQH01000030.1"/>
</dbReference>
<dbReference type="Proteomes" id="UP001055167">
    <property type="component" value="Unassembled WGS sequence"/>
</dbReference>
<reference evidence="3" key="1">
    <citation type="journal article" date="2021" name="Front. Microbiol.">
        <title>Comprehensive Comparative Genomics and Phenotyping of Methylobacterium Species.</title>
        <authorList>
            <person name="Alessa O."/>
            <person name="Ogura Y."/>
            <person name="Fujitani Y."/>
            <person name="Takami H."/>
            <person name="Hayashi T."/>
            <person name="Sahin N."/>
            <person name="Tani A."/>
        </authorList>
    </citation>
    <scope>NUCLEOTIDE SEQUENCE</scope>
    <source>
        <strain evidence="3">KCTC 52305</strain>
    </source>
</reference>
<proteinExistence type="predicted"/>
<dbReference type="SUPFAM" id="SSF53448">
    <property type="entry name" value="Nucleotide-diphospho-sugar transferases"/>
    <property type="match status" value="1"/>
</dbReference>
<dbReference type="EMBL" id="BPQH01000030">
    <property type="protein sequence ID" value="GJD53508.1"/>
    <property type="molecule type" value="Genomic_DNA"/>
</dbReference>
<name>A0ABQ4R777_9HYPH</name>
<keyword evidence="4" id="KW-1185">Reference proteome</keyword>
<comment type="caution">
    <text evidence="3">The sequence shown here is derived from an EMBL/GenBank/DDBJ whole genome shotgun (WGS) entry which is preliminary data.</text>
</comment>
<feature type="domain" description="Glycosyltransferase 2-like" evidence="2">
    <location>
        <begin position="136"/>
        <end position="244"/>
    </location>
</feature>
<dbReference type="InterPro" id="IPR001173">
    <property type="entry name" value="Glyco_trans_2-like"/>
</dbReference>
<dbReference type="InterPro" id="IPR050834">
    <property type="entry name" value="Glycosyltransf_2"/>
</dbReference>
<accession>A0ABQ4R777</accession>
<evidence type="ECO:0000313" key="4">
    <source>
        <dbReference type="Proteomes" id="UP001055167"/>
    </source>
</evidence>
<protein>
    <recommendedName>
        <fullName evidence="2">Glycosyltransferase 2-like domain-containing protein</fullName>
    </recommendedName>
</protein>
<dbReference type="Pfam" id="PF00805">
    <property type="entry name" value="Pentapeptide"/>
    <property type="match status" value="1"/>
</dbReference>
<dbReference type="Gene3D" id="2.160.20.80">
    <property type="entry name" value="E3 ubiquitin-protein ligase SopA"/>
    <property type="match status" value="1"/>
</dbReference>
<dbReference type="SUPFAM" id="SSF141571">
    <property type="entry name" value="Pentapeptide repeat-like"/>
    <property type="match status" value="1"/>
</dbReference>
<organism evidence="3 4">
    <name type="scientific">Methylobacterium crusticola</name>
    <dbReference type="NCBI Taxonomy" id="1697972"/>
    <lineage>
        <taxon>Bacteria</taxon>
        <taxon>Pseudomonadati</taxon>
        <taxon>Pseudomonadota</taxon>
        <taxon>Alphaproteobacteria</taxon>
        <taxon>Hyphomicrobiales</taxon>
        <taxon>Methylobacteriaceae</taxon>
        <taxon>Methylobacterium</taxon>
    </lineage>
</organism>
<dbReference type="Gene3D" id="3.90.550.10">
    <property type="entry name" value="Spore Coat Polysaccharide Biosynthesis Protein SpsA, Chain A"/>
    <property type="match status" value="1"/>
</dbReference>
<feature type="region of interest" description="Disordered" evidence="1">
    <location>
        <begin position="74"/>
        <end position="95"/>
    </location>
</feature>